<dbReference type="AlphaFoldDB" id="A0A9D9EB63"/>
<feature type="transmembrane region" description="Helical" evidence="7">
    <location>
        <begin position="313"/>
        <end position="334"/>
    </location>
</feature>
<comment type="caution">
    <text evidence="8">The sequence shown here is derived from an EMBL/GenBank/DDBJ whole genome shotgun (WGS) entry which is preliminary data.</text>
</comment>
<dbReference type="PIRSF" id="PIRSF006603">
    <property type="entry name" value="DinF"/>
    <property type="match status" value="1"/>
</dbReference>
<evidence type="ECO:0000256" key="6">
    <source>
        <dbReference type="ARBA" id="ARBA00023136"/>
    </source>
</evidence>
<dbReference type="InterPro" id="IPR002528">
    <property type="entry name" value="MATE_fam"/>
</dbReference>
<evidence type="ECO:0000256" key="2">
    <source>
        <dbReference type="ARBA" id="ARBA00022448"/>
    </source>
</evidence>
<evidence type="ECO:0000256" key="1">
    <source>
        <dbReference type="ARBA" id="ARBA00004651"/>
    </source>
</evidence>
<keyword evidence="6 7" id="KW-0472">Membrane</keyword>
<dbReference type="Proteomes" id="UP000823633">
    <property type="component" value="Unassembled WGS sequence"/>
</dbReference>
<sequence>MEKNMTEGSPFKLLIAFSLPLFLGNLFQQVYSMVDTVVVGRFVGVDALAALGAIGGFSFMVVGFAQGLGSGFAVLVSQYYGAGNSERMRKAYAMGVVASLAVGVMISLAFFLFSMPLLEAVRTPANIITMANEYISIIYIGLLASIYYNLFSSILRAVGDSRSPLLFLLISSLLNVVLDLFFVLVIPLACAGVAIATVLSQAISAAVSYFYIKKRFPAFRFRKGDFKLDWDMIRRLLRIGIPGAVQFSVCAIGVIIVQIAINDFGSDIVAAYSIGTKIETIMSQMFTALGMAISTYAGQNLGAGAYDRIRKGFLSCFILIVIWSIVSYFLSFFITEPLAYLFIDSSMGGQSVIDNAIIYVDTVIVFFIPLGMIFLFRTGCQGLGSGAIPMISSITELVARAIAAFTLPIWFGYLGVCYASPVAWVCAAIILPFCYLVQMKGIKRRLRIGC</sequence>
<dbReference type="EMBL" id="JADIMU010000048">
    <property type="protein sequence ID" value="MBO8443575.1"/>
    <property type="molecule type" value="Genomic_DNA"/>
</dbReference>
<dbReference type="GO" id="GO:0042910">
    <property type="term" value="F:xenobiotic transmembrane transporter activity"/>
    <property type="evidence" value="ECO:0007669"/>
    <property type="project" value="InterPro"/>
</dbReference>
<feature type="transmembrane region" description="Helical" evidence="7">
    <location>
        <begin position="134"/>
        <end position="158"/>
    </location>
</feature>
<dbReference type="GO" id="GO:0005886">
    <property type="term" value="C:plasma membrane"/>
    <property type="evidence" value="ECO:0007669"/>
    <property type="project" value="UniProtKB-SubCell"/>
</dbReference>
<feature type="transmembrane region" description="Helical" evidence="7">
    <location>
        <begin position="92"/>
        <end position="114"/>
    </location>
</feature>
<reference evidence="8" key="2">
    <citation type="journal article" date="2021" name="PeerJ">
        <title>Extensive microbial diversity within the chicken gut microbiome revealed by metagenomics and culture.</title>
        <authorList>
            <person name="Gilroy R."/>
            <person name="Ravi A."/>
            <person name="Getino M."/>
            <person name="Pursley I."/>
            <person name="Horton D.L."/>
            <person name="Alikhan N.F."/>
            <person name="Baker D."/>
            <person name="Gharbi K."/>
            <person name="Hall N."/>
            <person name="Watson M."/>
            <person name="Adriaenssens E.M."/>
            <person name="Foster-Nyarko E."/>
            <person name="Jarju S."/>
            <person name="Secka A."/>
            <person name="Antonio M."/>
            <person name="Oren A."/>
            <person name="Chaudhuri R.R."/>
            <person name="La Ragione R."/>
            <person name="Hildebrand F."/>
            <person name="Pallen M.J."/>
        </authorList>
    </citation>
    <scope>NUCLEOTIDE SEQUENCE</scope>
    <source>
        <strain evidence="8">11167</strain>
    </source>
</reference>
<dbReference type="Pfam" id="PF01554">
    <property type="entry name" value="MatE"/>
    <property type="match status" value="2"/>
</dbReference>
<keyword evidence="5 7" id="KW-1133">Transmembrane helix</keyword>
<feature type="transmembrane region" description="Helical" evidence="7">
    <location>
        <begin position="165"/>
        <end position="186"/>
    </location>
</feature>
<dbReference type="PANTHER" id="PTHR43549">
    <property type="entry name" value="MULTIDRUG RESISTANCE PROTEIN YPNP-RELATED"/>
    <property type="match status" value="1"/>
</dbReference>
<keyword evidence="4 7" id="KW-0812">Transmembrane</keyword>
<name>A0A9D9EB63_9SPIR</name>
<evidence type="ECO:0000256" key="5">
    <source>
        <dbReference type="ARBA" id="ARBA00022989"/>
    </source>
</evidence>
<evidence type="ECO:0000313" key="8">
    <source>
        <dbReference type="EMBL" id="MBO8443575.1"/>
    </source>
</evidence>
<dbReference type="NCBIfam" id="TIGR00797">
    <property type="entry name" value="matE"/>
    <property type="match status" value="1"/>
</dbReference>
<feature type="transmembrane region" description="Helical" evidence="7">
    <location>
        <begin position="192"/>
        <end position="212"/>
    </location>
</feature>
<keyword evidence="3" id="KW-1003">Cell membrane</keyword>
<protein>
    <submittedName>
        <fullName evidence="8">MATE family efflux transporter</fullName>
    </submittedName>
</protein>
<proteinExistence type="predicted"/>
<evidence type="ECO:0000256" key="4">
    <source>
        <dbReference type="ARBA" id="ARBA00022692"/>
    </source>
</evidence>
<feature type="transmembrane region" description="Helical" evidence="7">
    <location>
        <begin position="48"/>
        <end position="80"/>
    </location>
</feature>
<feature type="transmembrane region" description="Helical" evidence="7">
    <location>
        <begin position="236"/>
        <end position="261"/>
    </location>
</feature>
<feature type="transmembrane region" description="Helical" evidence="7">
    <location>
        <begin position="422"/>
        <end position="438"/>
    </location>
</feature>
<evidence type="ECO:0000256" key="7">
    <source>
        <dbReference type="SAM" id="Phobius"/>
    </source>
</evidence>
<feature type="transmembrane region" description="Helical" evidence="7">
    <location>
        <begin position="356"/>
        <end position="376"/>
    </location>
</feature>
<dbReference type="GO" id="GO:0015297">
    <property type="term" value="F:antiporter activity"/>
    <property type="evidence" value="ECO:0007669"/>
    <property type="project" value="InterPro"/>
</dbReference>
<dbReference type="InterPro" id="IPR048279">
    <property type="entry name" value="MdtK-like"/>
</dbReference>
<keyword evidence="2" id="KW-0813">Transport</keyword>
<gene>
    <name evidence="8" type="ORF">IAC42_07440</name>
</gene>
<evidence type="ECO:0000313" key="9">
    <source>
        <dbReference type="Proteomes" id="UP000823633"/>
    </source>
</evidence>
<accession>A0A9D9EB63</accession>
<evidence type="ECO:0000256" key="3">
    <source>
        <dbReference type="ARBA" id="ARBA00022475"/>
    </source>
</evidence>
<dbReference type="InterPro" id="IPR052031">
    <property type="entry name" value="Membrane_Transporter-Flippase"/>
</dbReference>
<comment type="subcellular location">
    <subcellularLocation>
        <location evidence="1">Cell membrane</location>
        <topology evidence="1">Multi-pass membrane protein</topology>
    </subcellularLocation>
</comment>
<dbReference type="PANTHER" id="PTHR43549:SF3">
    <property type="entry name" value="MULTIDRUG RESISTANCE PROTEIN YPNP-RELATED"/>
    <property type="match status" value="1"/>
</dbReference>
<feature type="transmembrane region" description="Helical" evidence="7">
    <location>
        <begin position="281"/>
        <end position="301"/>
    </location>
</feature>
<dbReference type="CDD" id="cd13138">
    <property type="entry name" value="MATE_yoeA_like"/>
    <property type="match status" value="1"/>
</dbReference>
<organism evidence="8 9">
    <name type="scientific">Candidatus Aphodenecus pullistercoris</name>
    <dbReference type="NCBI Taxonomy" id="2840669"/>
    <lineage>
        <taxon>Bacteria</taxon>
        <taxon>Pseudomonadati</taxon>
        <taxon>Spirochaetota</taxon>
        <taxon>Spirochaetia</taxon>
        <taxon>Spirochaetales</taxon>
        <taxon>Candidatus Aphodenecus</taxon>
    </lineage>
</organism>
<reference evidence="8" key="1">
    <citation type="submission" date="2020-10" db="EMBL/GenBank/DDBJ databases">
        <authorList>
            <person name="Gilroy R."/>
        </authorList>
    </citation>
    <scope>NUCLEOTIDE SEQUENCE</scope>
    <source>
        <strain evidence="8">11167</strain>
    </source>
</reference>